<name>A0AAW7Z9K4_9FIRM</name>
<dbReference type="RefSeq" id="WP_304540941.1">
    <property type="nucleotide sequence ID" value="NZ_JARPTC010000003.1"/>
</dbReference>
<gene>
    <name evidence="2" type="ORF">P6N53_02590</name>
</gene>
<proteinExistence type="predicted"/>
<dbReference type="AlphaFoldDB" id="A0AAW7Z9K4"/>
<keyword evidence="3" id="KW-1185">Reference proteome</keyword>
<dbReference type="Proteomes" id="UP001172911">
    <property type="component" value="Unassembled WGS sequence"/>
</dbReference>
<evidence type="ECO:0000256" key="1">
    <source>
        <dbReference type="SAM" id="Phobius"/>
    </source>
</evidence>
<feature type="transmembrane region" description="Helical" evidence="1">
    <location>
        <begin position="63"/>
        <end position="84"/>
    </location>
</feature>
<feature type="transmembrane region" description="Helical" evidence="1">
    <location>
        <begin position="24"/>
        <end position="51"/>
    </location>
</feature>
<evidence type="ECO:0000313" key="2">
    <source>
        <dbReference type="EMBL" id="MDO7786108.1"/>
    </source>
</evidence>
<protein>
    <recommendedName>
        <fullName evidence="4">Conjugal transfer protein TrbC</fullName>
    </recommendedName>
</protein>
<evidence type="ECO:0000313" key="3">
    <source>
        <dbReference type="Proteomes" id="UP001172911"/>
    </source>
</evidence>
<sequence length="95" mass="9468">MALYLMPSATPAMASTGQQIIKDVAVSTFGVGGPGFLIISLLLIALVGWLAGYIAQACGKGQIAGMIHIVSVFSCISIVAGAALKALGSVASFLG</sequence>
<dbReference type="EMBL" id="JARPTC010000003">
    <property type="protein sequence ID" value="MDO7786108.1"/>
    <property type="molecule type" value="Genomic_DNA"/>
</dbReference>
<keyword evidence="1" id="KW-0472">Membrane</keyword>
<evidence type="ECO:0008006" key="4">
    <source>
        <dbReference type="Google" id="ProtNLM"/>
    </source>
</evidence>
<reference evidence="2" key="2">
    <citation type="submission" date="2023-03" db="EMBL/GenBank/DDBJ databases">
        <authorList>
            <person name="Zhang Z."/>
        </authorList>
    </citation>
    <scope>NUCLEOTIDE SEQUENCE</scope>
    <source>
        <strain evidence="2">DSA</strain>
    </source>
</reference>
<accession>A0AAW7Z9K4</accession>
<comment type="caution">
    <text evidence="2">The sequence shown here is derived from an EMBL/GenBank/DDBJ whole genome shotgun (WGS) entry which is preliminary data.</text>
</comment>
<keyword evidence="1" id="KW-1133">Transmembrane helix</keyword>
<organism evidence="2 3">
    <name type="scientific">Desulforamulus aquiferis</name>
    <dbReference type="NCBI Taxonomy" id="1397668"/>
    <lineage>
        <taxon>Bacteria</taxon>
        <taxon>Bacillati</taxon>
        <taxon>Bacillota</taxon>
        <taxon>Clostridia</taxon>
        <taxon>Eubacteriales</taxon>
        <taxon>Peptococcaceae</taxon>
        <taxon>Desulforamulus</taxon>
    </lineage>
</organism>
<keyword evidence="1" id="KW-0812">Transmembrane</keyword>
<reference evidence="2" key="1">
    <citation type="journal article" date="2023" name="J. Hazard. Mater.">
        <title>Anaerobic biodegradation of pyrene and benzo[a]pyrene by a new sulfate-reducing Desulforamulus aquiferis strain DSA.</title>
        <authorList>
            <person name="Zhang Z."/>
            <person name="Sun J."/>
            <person name="Gong X."/>
            <person name="Wang C."/>
            <person name="Wang H."/>
        </authorList>
    </citation>
    <scope>NUCLEOTIDE SEQUENCE</scope>
    <source>
        <strain evidence="2">DSA</strain>
    </source>
</reference>